<dbReference type="NCBIfam" id="NF006688">
    <property type="entry name" value="PRK09236.1"/>
    <property type="match status" value="1"/>
</dbReference>
<dbReference type="Gene3D" id="3.20.20.140">
    <property type="entry name" value="Metal-dependent hydrolases"/>
    <property type="match status" value="1"/>
</dbReference>
<dbReference type="SUPFAM" id="SSF51338">
    <property type="entry name" value="Composite domain of metallo-dependent hydrolases"/>
    <property type="match status" value="1"/>
</dbReference>
<dbReference type="CDD" id="cd01318">
    <property type="entry name" value="DHOase_IIb"/>
    <property type="match status" value="1"/>
</dbReference>
<dbReference type="InterPro" id="IPR050138">
    <property type="entry name" value="DHOase/Allantoinase_Hydrolase"/>
</dbReference>
<dbReference type="InterPro" id="IPR006680">
    <property type="entry name" value="Amidohydro-rel"/>
</dbReference>
<dbReference type="NCBIfam" id="TIGR00857">
    <property type="entry name" value="pyrC_multi"/>
    <property type="match status" value="1"/>
</dbReference>
<evidence type="ECO:0000256" key="1">
    <source>
        <dbReference type="ARBA" id="ARBA00001947"/>
    </source>
</evidence>
<reference evidence="7" key="1">
    <citation type="submission" date="2021-11" db="EMBL/GenBank/DDBJ databases">
        <title>Description of novel Flavobacterium species.</title>
        <authorList>
            <person name="Saticioglu I.B."/>
            <person name="Ay H."/>
            <person name="Altun S."/>
            <person name="Duman M."/>
        </authorList>
    </citation>
    <scope>NUCLEOTIDE SEQUENCE</scope>
    <source>
        <strain evidence="7">F-126</strain>
    </source>
</reference>
<keyword evidence="4" id="KW-0479">Metal-binding</keyword>
<name>A0ABS8LXS2_9FLAO</name>
<evidence type="ECO:0000259" key="6">
    <source>
        <dbReference type="Pfam" id="PF01979"/>
    </source>
</evidence>
<dbReference type="GO" id="GO:0004151">
    <property type="term" value="F:dihydroorotase activity"/>
    <property type="evidence" value="ECO:0007669"/>
    <property type="project" value="UniProtKB-EC"/>
</dbReference>
<dbReference type="InterPro" id="IPR002195">
    <property type="entry name" value="Dihydroorotase_CS"/>
</dbReference>
<keyword evidence="8" id="KW-1185">Reference proteome</keyword>
<dbReference type="Gene3D" id="2.30.40.10">
    <property type="entry name" value="Urease, subunit C, domain 1"/>
    <property type="match status" value="1"/>
</dbReference>
<comment type="similarity">
    <text evidence="3">Belongs to the metallo-dependent hydrolases superfamily. DHOase family. Class I DHOase subfamily.</text>
</comment>
<evidence type="ECO:0000256" key="3">
    <source>
        <dbReference type="ARBA" id="ARBA00010286"/>
    </source>
</evidence>
<feature type="domain" description="Amidohydrolase-related" evidence="6">
    <location>
        <begin position="52"/>
        <end position="427"/>
    </location>
</feature>
<organism evidence="7 8">
    <name type="scientific">Flavobacterium lipolyticum</name>
    <dbReference type="NCBI Taxonomy" id="2893754"/>
    <lineage>
        <taxon>Bacteria</taxon>
        <taxon>Pseudomonadati</taxon>
        <taxon>Bacteroidota</taxon>
        <taxon>Flavobacteriia</taxon>
        <taxon>Flavobacteriales</taxon>
        <taxon>Flavobacteriaceae</taxon>
        <taxon>Flavobacterium</taxon>
    </lineage>
</organism>
<evidence type="ECO:0000256" key="2">
    <source>
        <dbReference type="ARBA" id="ARBA00002368"/>
    </source>
</evidence>
<proteinExistence type="inferred from homology"/>
<dbReference type="Proteomes" id="UP001430700">
    <property type="component" value="Unassembled WGS sequence"/>
</dbReference>
<dbReference type="SUPFAM" id="SSF51556">
    <property type="entry name" value="Metallo-dependent hydrolases"/>
    <property type="match status" value="1"/>
</dbReference>
<evidence type="ECO:0000313" key="8">
    <source>
        <dbReference type="Proteomes" id="UP001430700"/>
    </source>
</evidence>
<dbReference type="EMBL" id="JAJJMN010000001">
    <property type="protein sequence ID" value="MCC9017377.1"/>
    <property type="molecule type" value="Genomic_DNA"/>
</dbReference>
<dbReference type="PROSITE" id="PS00483">
    <property type="entry name" value="DIHYDROOROTASE_2"/>
    <property type="match status" value="1"/>
</dbReference>
<comment type="function">
    <text evidence="2">Catalyzes the reversible cyclization of carbamoyl aspartate to dihydroorotate.</text>
</comment>
<accession>A0ABS8LXS2</accession>
<comment type="caution">
    <text evidence="7">The sequence shown here is derived from an EMBL/GenBank/DDBJ whole genome shotgun (WGS) entry which is preliminary data.</text>
</comment>
<protein>
    <submittedName>
        <fullName evidence="7">Dihydroorotase</fullName>
        <ecNumber evidence="7">3.5.2.3</ecNumber>
    </submittedName>
</protein>
<dbReference type="Pfam" id="PF01979">
    <property type="entry name" value="Amidohydro_1"/>
    <property type="match status" value="1"/>
</dbReference>
<dbReference type="RefSeq" id="WP_229998984.1">
    <property type="nucleotide sequence ID" value="NZ_JAJJMN010000001.1"/>
</dbReference>
<dbReference type="PANTHER" id="PTHR43668">
    <property type="entry name" value="ALLANTOINASE"/>
    <property type="match status" value="1"/>
</dbReference>
<dbReference type="InterPro" id="IPR011059">
    <property type="entry name" value="Metal-dep_hydrolase_composite"/>
</dbReference>
<keyword evidence="5 7" id="KW-0378">Hydrolase</keyword>
<dbReference type="PANTHER" id="PTHR43668:SF4">
    <property type="entry name" value="ALLANTOINASE"/>
    <property type="match status" value="1"/>
</dbReference>
<evidence type="ECO:0000313" key="7">
    <source>
        <dbReference type="EMBL" id="MCC9017377.1"/>
    </source>
</evidence>
<evidence type="ECO:0000256" key="4">
    <source>
        <dbReference type="ARBA" id="ARBA00022723"/>
    </source>
</evidence>
<gene>
    <name evidence="7" type="ORF">LNQ34_06310</name>
</gene>
<evidence type="ECO:0000256" key="5">
    <source>
        <dbReference type="ARBA" id="ARBA00022801"/>
    </source>
</evidence>
<dbReference type="EC" id="3.5.2.3" evidence="7"/>
<sequence>MNRVLIKNAKIVNEGSIFEGDVLIENDLIVEVADSISLKTSDCKVIDAEGSYLIPGAIDDQVHFREPGLTHKGDIESESRAAVAGGITSFIEQPNTVPNAVTQEILEDKYQVAAVKSFANYSFMMGATNDNLEEVLKTNPKNVAGIKIFLGSSTGNMLVDNEAVLEKIFSSTPLLIAVHCEDETTIKNNLQLYKEQYGDDIPVTAHHLIRSEEACYISSSKAVALAKKTGARLHIFHLSTAKEMELFTNKIPLEEKKITAEVCVHHLWFTDEDYKTKGNFIKWNPAVKTADDRKALWEALNDGRIDVIATDHAPHTKEEKMQPYVNAPSGGPLVQHAVVAMFEAHHQGKISVEKIVEKMCHNPAKLFKIEKRGFIKEGYFADLVIVNPSLPWSVKPENILAKCGWSPFENFTFKSRITHTFVNGEMVYNNFKVKDIRAGKRLLFDR</sequence>
<dbReference type="InterPro" id="IPR032466">
    <property type="entry name" value="Metal_Hydrolase"/>
</dbReference>
<comment type="cofactor">
    <cofactor evidence="1">
        <name>Zn(2+)</name>
        <dbReference type="ChEBI" id="CHEBI:29105"/>
    </cofactor>
</comment>